<reference evidence="1 2" key="1">
    <citation type="journal article" date="2016" name="Mol. Biol. Evol.">
        <title>Comparative Genomics of Early-Diverging Mushroom-Forming Fungi Provides Insights into the Origins of Lignocellulose Decay Capabilities.</title>
        <authorList>
            <person name="Nagy L.G."/>
            <person name="Riley R."/>
            <person name="Tritt A."/>
            <person name="Adam C."/>
            <person name="Daum C."/>
            <person name="Floudas D."/>
            <person name="Sun H."/>
            <person name="Yadav J.S."/>
            <person name="Pangilinan J."/>
            <person name="Larsson K.H."/>
            <person name="Matsuura K."/>
            <person name="Barry K."/>
            <person name="Labutti K."/>
            <person name="Kuo R."/>
            <person name="Ohm R.A."/>
            <person name="Bhattacharya S.S."/>
            <person name="Shirouzu T."/>
            <person name="Yoshinaga Y."/>
            <person name="Martin F.M."/>
            <person name="Grigoriev I.V."/>
            <person name="Hibbett D.S."/>
        </authorList>
    </citation>
    <scope>NUCLEOTIDE SEQUENCE [LARGE SCALE GENOMIC DNA]</scope>
    <source>
        <strain evidence="1 2">HHB10207 ss-3</strain>
    </source>
</reference>
<dbReference type="Proteomes" id="UP000076798">
    <property type="component" value="Unassembled WGS sequence"/>
</dbReference>
<name>A0A166C4K2_9AGAM</name>
<evidence type="ECO:0000313" key="1">
    <source>
        <dbReference type="EMBL" id="KZT37071.1"/>
    </source>
</evidence>
<dbReference type="AlphaFoldDB" id="A0A166C4K2"/>
<organism evidence="1 2">
    <name type="scientific">Sistotremastrum suecicum HHB10207 ss-3</name>
    <dbReference type="NCBI Taxonomy" id="1314776"/>
    <lineage>
        <taxon>Eukaryota</taxon>
        <taxon>Fungi</taxon>
        <taxon>Dikarya</taxon>
        <taxon>Basidiomycota</taxon>
        <taxon>Agaricomycotina</taxon>
        <taxon>Agaricomycetes</taxon>
        <taxon>Sistotremastrales</taxon>
        <taxon>Sistotremastraceae</taxon>
        <taxon>Sistotremastrum</taxon>
    </lineage>
</organism>
<protein>
    <submittedName>
        <fullName evidence="1">Uncharacterized protein</fullName>
    </submittedName>
</protein>
<accession>A0A166C4K2</accession>
<evidence type="ECO:0000313" key="2">
    <source>
        <dbReference type="Proteomes" id="UP000076798"/>
    </source>
</evidence>
<keyword evidence="2" id="KW-1185">Reference proteome</keyword>
<gene>
    <name evidence="1" type="ORF">SISSUDRAFT_1049002</name>
</gene>
<proteinExistence type="predicted"/>
<dbReference type="EMBL" id="KV428092">
    <property type="protein sequence ID" value="KZT37071.1"/>
    <property type="molecule type" value="Genomic_DNA"/>
</dbReference>
<sequence length="227" mass="25992">MDRSFELKNLRSLRIQNKHFNRGIVALSNLILPSLTSVVIRFPKWKVSSWYTLMALLPRWDHSSCHFHIPSWNDLIITFTGDDGRPSRSIHFTFDDVDGHAESPDEQPWIVACLRHKAFRSIPFHNISGFSLDVSSSSNILAPSELLIAFLKNFIPLTVLSTTTPPFSIPVSPSEIINRLENVAPEDRYDYLHLRFGSQDGNLTLQNDRSLTIWGTYVWNDNSRRVG</sequence>